<accession>A0A6H5HG46</accession>
<sequence length="218" mass="25335">MFPRLSRRTSFILNLSECDYCNKKGDVHLPRMFIDFTSIFTDGGPSHYCRPIERCCRTMLLTFCCSGERTRSANTFRSSQQLPVYLVSLKQRLEDQERSNRLIFERYAHTTRYFHILIRTHLNQSNMILTNLVATIILNVKKHARHRLQSGMFKHQGVVCRDAVRGGSQRSLRPVSEKVKKWVQAVRIAIPIDPIFGRHTKSARNKLSRSSHSFPKGK</sequence>
<feature type="non-terminal residue" evidence="1">
    <location>
        <position position="218"/>
    </location>
</feature>
<dbReference type="Proteomes" id="UP000479000">
    <property type="component" value="Unassembled WGS sequence"/>
</dbReference>
<name>A0A6H5HG46_9HEMI</name>
<organism evidence="1 2">
    <name type="scientific">Nesidiocoris tenuis</name>
    <dbReference type="NCBI Taxonomy" id="355587"/>
    <lineage>
        <taxon>Eukaryota</taxon>
        <taxon>Metazoa</taxon>
        <taxon>Ecdysozoa</taxon>
        <taxon>Arthropoda</taxon>
        <taxon>Hexapoda</taxon>
        <taxon>Insecta</taxon>
        <taxon>Pterygota</taxon>
        <taxon>Neoptera</taxon>
        <taxon>Paraneoptera</taxon>
        <taxon>Hemiptera</taxon>
        <taxon>Heteroptera</taxon>
        <taxon>Panheteroptera</taxon>
        <taxon>Cimicomorpha</taxon>
        <taxon>Miridae</taxon>
        <taxon>Dicyphina</taxon>
        <taxon>Nesidiocoris</taxon>
    </lineage>
</organism>
<dbReference type="EMBL" id="CADCXU010030640">
    <property type="protein sequence ID" value="CAB0016988.1"/>
    <property type="molecule type" value="Genomic_DNA"/>
</dbReference>
<evidence type="ECO:0000313" key="2">
    <source>
        <dbReference type="Proteomes" id="UP000479000"/>
    </source>
</evidence>
<gene>
    <name evidence="1" type="ORF">NTEN_LOCUS21104</name>
</gene>
<dbReference type="AlphaFoldDB" id="A0A6H5HG46"/>
<evidence type="ECO:0000313" key="1">
    <source>
        <dbReference type="EMBL" id="CAB0016988.1"/>
    </source>
</evidence>
<proteinExistence type="predicted"/>
<reference evidence="1 2" key="1">
    <citation type="submission" date="2020-02" db="EMBL/GenBank/DDBJ databases">
        <authorList>
            <person name="Ferguson B K."/>
        </authorList>
    </citation>
    <scope>NUCLEOTIDE SEQUENCE [LARGE SCALE GENOMIC DNA]</scope>
</reference>
<protein>
    <submittedName>
        <fullName evidence="1">Uncharacterized protein</fullName>
    </submittedName>
</protein>
<keyword evidence="2" id="KW-1185">Reference proteome</keyword>